<dbReference type="Gene3D" id="3.30.1360.120">
    <property type="entry name" value="Probable tRNA modification gtpase trme, domain 1"/>
    <property type="match status" value="1"/>
</dbReference>
<dbReference type="GO" id="GO:0016740">
    <property type="term" value="F:transferase activity"/>
    <property type="evidence" value="ECO:0007669"/>
    <property type="project" value="UniProtKB-KW"/>
</dbReference>
<organism evidence="1 2">
    <name type="scientific">Candidatus Olsenella excrementavium</name>
    <dbReference type="NCBI Taxonomy" id="2838709"/>
    <lineage>
        <taxon>Bacteria</taxon>
        <taxon>Bacillati</taxon>
        <taxon>Actinomycetota</taxon>
        <taxon>Coriobacteriia</taxon>
        <taxon>Coriobacteriales</taxon>
        <taxon>Atopobiaceae</taxon>
        <taxon>Olsenella</taxon>
    </lineage>
</organism>
<dbReference type="AlphaFoldDB" id="A0A9D2CI50"/>
<reference evidence="1" key="2">
    <citation type="submission" date="2021-04" db="EMBL/GenBank/DDBJ databases">
        <authorList>
            <person name="Gilroy R."/>
        </authorList>
    </citation>
    <scope>NUCLEOTIDE SEQUENCE</scope>
    <source>
        <strain evidence="1">ChiHjej10B9-743</strain>
    </source>
</reference>
<proteinExistence type="predicted"/>
<dbReference type="InterPro" id="IPR027266">
    <property type="entry name" value="TrmE/GcvT-like"/>
</dbReference>
<protein>
    <submittedName>
        <fullName evidence="1">Aminomethyl transferase family protein</fullName>
    </submittedName>
</protein>
<comment type="caution">
    <text evidence="1">The sequence shown here is derived from an EMBL/GenBank/DDBJ whole genome shotgun (WGS) entry which is preliminary data.</text>
</comment>
<keyword evidence="1" id="KW-0808">Transferase</keyword>
<sequence length="277" mass="28835">MNEPSPGVLHAEHVLLGAEFVPSPCTGAPCVSAYARESAEPVGAVLADLTGATYLLASGSDADAFIAASLAGRRLAVGEVAFEATLTGTGALVSVPLLARTGDREFVVVDAGPRGGSLSAWLEFLAHASSEEAPAFPDLGLEDASDMLVPLLLAGPAAGRVLSDYVHGDERLPEQGAVLQLHLDAITAIVARPAASFLPPAYLVLVPVGAARVLWRSLLSFTEVEPIGHVRLRSLLSRQLPWAEEIEGDPRQPARADLESWGVVRPSSDFVGARALG</sequence>
<dbReference type="EMBL" id="DXCP01000056">
    <property type="protein sequence ID" value="HIY80280.1"/>
    <property type="molecule type" value="Genomic_DNA"/>
</dbReference>
<name>A0A9D2CI50_9ACTN</name>
<dbReference type="Proteomes" id="UP000824133">
    <property type="component" value="Unassembled WGS sequence"/>
</dbReference>
<dbReference type="SUPFAM" id="SSF103025">
    <property type="entry name" value="Folate-binding domain"/>
    <property type="match status" value="1"/>
</dbReference>
<reference evidence="1" key="1">
    <citation type="journal article" date="2021" name="PeerJ">
        <title>Extensive microbial diversity within the chicken gut microbiome revealed by metagenomics and culture.</title>
        <authorList>
            <person name="Gilroy R."/>
            <person name="Ravi A."/>
            <person name="Getino M."/>
            <person name="Pursley I."/>
            <person name="Horton D.L."/>
            <person name="Alikhan N.F."/>
            <person name="Baker D."/>
            <person name="Gharbi K."/>
            <person name="Hall N."/>
            <person name="Watson M."/>
            <person name="Adriaenssens E.M."/>
            <person name="Foster-Nyarko E."/>
            <person name="Jarju S."/>
            <person name="Secka A."/>
            <person name="Antonio M."/>
            <person name="Oren A."/>
            <person name="Chaudhuri R.R."/>
            <person name="La Ragione R."/>
            <person name="Hildebrand F."/>
            <person name="Pallen M.J."/>
        </authorList>
    </citation>
    <scope>NUCLEOTIDE SEQUENCE</scope>
    <source>
        <strain evidence="1">ChiHjej10B9-743</strain>
    </source>
</reference>
<evidence type="ECO:0000313" key="1">
    <source>
        <dbReference type="EMBL" id="HIY80280.1"/>
    </source>
</evidence>
<evidence type="ECO:0000313" key="2">
    <source>
        <dbReference type="Proteomes" id="UP000824133"/>
    </source>
</evidence>
<gene>
    <name evidence="1" type="ORF">IAA42_07595</name>
</gene>
<accession>A0A9D2CI50</accession>